<reference evidence="3" key="1">
    <citation type="submission" date="2023-10" db="EMBL/GenBank/DDBJ databases">
        <title>Genome assemblies of two species of porcelain crab, Petrolisthes cinctipes and Petrolisthes manimaculis (Anomura: Porcellanidae).</title>
        <authorList>
            <person name="Angst P."/>
        </authorList>
    </citation>
    <scope>NUCLEOTIDE SEQUENCE</scope>
    <source>
        <strain evidence="3">PB745_01</strain>
        <tissue evidence="3">Gill</tissue>
    </source>
</reference>
<comment type="caution">
    <text evidence="3">The sequence shown here is derived from an EMBL/GenBank/DDBJ whole genome shotgun (WGS) entry which is preliminary data.</text>
</comment>
<evidence type="ECO:0000313" key="3">
    <source>
        <dbReference type="EMBL" id="KAK3851939.1"/>
    </source>
</evidence>
<feature type="domain" description="Ig-like" evidence="2">
    <location>
        <begin position="68"/>
        <end position="179"/>
    </location>
</feature>
<dbReference type="EMBL" id="JAWQEG010007657">
    <property type="protein sequence ID" value="KAK3851939.1"/>
    <property type="molecule type" value="Genomic_DNA"/>
</dbReference>
<evidence type="ECO:0000259" key="2">
    <source>
        <dbReference type="PROSITE" id="PS50835"/>
    </source>
</evidence>
<dbReference type="PANTHER" id="PTHR23278">
    <property type="entry name" value="SIDESTEP PROTEIN"/>
    <property type="match status" value="1"/>
</dbReference>
<sequence length="214" mass="22880">MKNDNNAIAPEAPRPPSTVPSGSLSIASGKSQANTVEPYNTVTLGPLTRNDLKLLLTCEASNNNLTLPTSLVVMVDMNQSVLVILAHCSIQDKRTALCSLLADIPVHTKRSEQSCLGTRGAIKQWFLENAVLEHNITGGVIVSNQSLVLQGVTRGQAGRYSCHAHNPVGDGASNTLRLDVKSRPGAEVETRDSIPQQLPFPTLILLSLPFPEGQ</sequence>
<accession>A0AAE1EGX4</accession>
<organism evidence="3 4">
    <name type="scientific">Petrolisthes cinctipes</name>
    <name type="common">Flat porcelain crab</name>
    <dbReference type="NCBI Taxonomy" id="88211"/>
    <lineage>
        <taxon>Eukaryota</taxon>
        <taxon>Metazoa</taxon>
        <taxon>Ecdysozoa</taxon>
        <taxon>Arthropoda</taxon>
        <taxon>Crustacea</taxon>
        <taxon>Multicrustacea</taxon>
        <taxon>Malacostraca</taxon>
        <taxon>Eumalacostraca</taxon>
        <taxon>Eucarida</taxon>
        <taxon>Decapoda</taxon>
        <taxon>Pleocyemata</taxon>
        <taxon>Anomura</taxon>
        <taxon>Galatheoidea</taxon>
        <taxon>Porcellanidae</taxon>
        <taxon>Petrolisthes</taxon>
    </lineage>
</organism>
<proteinExistence type="predicted"/>
<feature type="compositionally biased region" description="Polar residues" evidence="1">
    <location>
        <begin position="19"/>
        <end position="31"/>
    </location>
</feature>
<name>A0AAE1EGX4_PETCI</name>
<dbReference type="InterPro" id="IPR013783">
    <property type="entry name" value="Ig-like_fold"/>
</dbReference>
<gene>
    <name evidence="3" type="ORF">Pcinc_041447</name>
</gene>
<dbReference type="InterPro" id="IPR007110">
    <property type="entry name" value="Ig-like_dom"/>
</dbReference>
<protein>
    <recommendedName>
        <fullName evidence="2">Ig-like domain-containing protein</fullName>
    </recommendedName>
</protein>
<keyword evidence="4" id="KW-1185">Reference proteome</keyword>
<dbReference type="AlphaFoldDB" id="A0AAE1EGX4"/>
<evidence type="ECO:0000313" key="4">
    <source>
        <dbReference type="Proteomes" id="UP001286313"/>
    </source>
</evidence>
<dbReference type="Proteomes" id="UP001286313">
    <property type="component" value="Unassembled WGS sequence"/>
</dbReference>
<evidence type="ECO:0000256" key="1">
    <source>
        <dbReference type="SAM" id="MobiDB-lite"/>
    </source>
</evidence>
<dbReference type="PROSITE" id="PS50835">
    <property type="entry name" value="IG_LIKE"/>
    <property type="match status" value="1"/>
</dbReference>
<dbReference type="Gene3D" id="2.60.40.10">
    <property type="entry name" value="Immunoglobulins"/>
    <property type="match status" value="1"/>
</dbReference>
<dbReference type="SUPFAM" id="SSF48726">
    <property type="entry name" value="Immunoglobulin"/>
    <property type="match status" value="1"/>
</dbReference>
<dbReference type="InterPro" id="IPR036179">
    <property type="entry name" value="Ig-like_dom_sf"/>
</dbReference>
<feature type="region of interest" description="Disordered" evidence="1">
    <location>
        <begin position="1"/>
        <end position="31"/>
    </location>
</feature>
<dbReference type="PANTHER" id="PTHR23278:SF19">
    <property type="entry name" value="OBSCURIN"/>
    <property type="match status" value="1"/>
</dbReference>